<dbReference type="SUPFAM" id="SSF49842">
    <property type="entry name" value="TNF-like"/>
    <property type="match status" value="1"/>
</dbReference>
<dbReference type="Gene3D" id="2.60.120.40">
    <property type="match status" value="1"/>
</dbReference>
<dbReference type="OrthoDB" id="10360434at2759"/>
<evidence type="ECO:0000256" key="1">
    <source>
        <dbReference type="SAM" id="Phobius"/>
    </source>
</evidence>
<evidence type="ECO:0000313" key="2">
    <source>
        <dbReference type="EMBL" id="VDI56261.1"/>
    </source>
</evidence>
<feature type="transmembrane region" description="Helical" evidence="1">
    <location>
        <begin position="50"/>
        <end position="68"/>
    </location>
</feature>
<sequence>MASLKIQIDDNSKRNVVDHTDGHKQIEGAINISWTQLFAMCILMEVIRKCILCLVAFGLGFTVAYLTIGGDLSCKPNHLQNLPGLDQQISNITKILGEIQMESADSKRVAVTMCLQGYHTVSENKTLQFSDVRELSGITKNDGVYVCKYQGLYLISVTVVSDTSDAQFMLFQNSDPKMKGFVSNDPQQRPNSSYFVYGATIVAALQLDRDDSIRIVAEKKMMISPYGTCLTIVNLM</sequence>
<protein>
    <recommendedName>
        <fullName evidence="4">TNF family profile domain-containing protein</fullName>
    </recommendedName>
</protein>
<dbReference type="AlphaFoldDB" id="A0A8B6FYZ7"/>
<evidence type="ECO:0000313" key="3">
    <source>
        <dbReference type="Proteomes" id="UP000596742"/>
    </source>
</evidence>
<name>A0A8B6FYZ7_MYTGA</name>
<evidence type="ECO:0008006" key="4">
    <source>
        <dbReference type="Google" id="ProtNLM"/>
    </source>
</evidence>
<gene>
    <name evidence="2" type="ORF">MGAL_10B069682</name>
</gene>
<dbReference type="Proteomes" id="UP000596742">
    <property type="component" value="Unassembled WGS sequence"/>
</dbReference>
<organism evidence="2 3">
    <name type="scientific">Mytilus galloprovincialis</name>
    <name type="common">Mediterranean mussel</name>
    <dbReference type="NCBI Taxonomy" id="29158"/>
    <lineage>
        <taxon>Eukaryota</taxon>
        <taxon>Metazoa</taxon>
        <taxon>Spiralia</taxon>
        <taxon>Lophotrochozoa</taxon>
        <taxon>Mollusca</taxon>
        <taxon>Bivalvia</taxon>
        <taxon>Autobranchia</taxon>
        <taxon>Pteriomorphia</taxon>
        <taxon>Mytilida</taxon>
        <taxon>Mytiloidea</taxon>
        <taxon>Mytilidae</taxon>
        <taxon>Mytilinae</taxon>
        <taxon>Mytilus</taxon>
    </lineage>
</organism>
<keyword evidence="1" id="KW-0472">Membrane</keyword>
<comment type="caution">
    <text evidence="2">The sequence shown here is derived from an EMBL/GenBank/DDBJ whole genome shotgun (WGS) entry which is preliminary data.</text>
</comment>
<proteinExistence type="predicted"/>
<dbReference type="EMBL" id="UYJE01007593">
    <property type="protein sequence ID" value="VDI56261.1"/>
    <property type="molecule type" value="Genomic_DNA"/>
</dbReference>
<reference evidence="2" key="1">
    <citation type="submission" date="2018-11" db="EMBL/GenBank/DDBJ databases">
        <authorList>
            <person name="Alioto T."/>
            <person name="Alioto T."/>
        </authorList>
    </citation>
    <scope>NUCLEOTIDE SEQUENCE</scope>
</reference>
<keyword evidence="3" id="KW-1185">Reference proteome</keyword>
<keyword evidence="1" id="KW-0812">Transmembrane</keyword>
<keyword evidence="1" id="KW-1133">Transmembrane helix</keyword>
<dbReference type="InterPro" id="IPR008983">
    <property type="entry name" value="Tumour_necrosis_fac-like_dom"/>
</dbReference>
<accession>A0A8B6FYZ7</accession>